<reference evidence="2" key="1">
    <citation type="submission" date="2023-10" db="EMBL/GenBank/DDBJ databases">
        <title>Genome assembly of Pristionchus species.</title>
        <authorList>
            <person name="Yoshida K."/>
            <person name="Sommer R.J."/>
        </authorList>
    </citation>
    <scope>NUCLEOTIDE SEQUENCE</scope>
    <source>
        <strain evidence="2">RS0144</strain>
    </source>
</reference>
<name>A0AAV5TJT3_9BILA</name>
<dbReference type="AlphaFoldDB" id="A0AAV5TJT3"/>
<accession>A0AAV5TJT3</accession>
<comment type="caution">
    <text evidence="2">The sequence shown here is derived from an EMBL/GenBank/DDBJ whole genome shotgun (WGS) entry which is preliminary data.</text>
</comment>
<dbReference type="EMBL" id="BTSX01000004">
    <property type="protein sequence ID" value="GMS94677.1"/>
    <property type="molecule type" value="Genomic_DNA"/>
</dbReference>
<organism evidence="2 3">
    <name type="scientific">Pristionchus entomophagus</name>
    <dbReference type="NCBI Taxonomy" id="358040"/>
    <lineage>
        <taxon>Eukaryota</taxon>
        <taxon>Metazoa</taxon>
        <taxon>Ecdysozoa</taxon>
        <taxon>Nematoda</taxon>
        <taxon>Chromadorea</taxon>
        <taxon>Rhabditida</taxon>
        <taxon>Rhabditina</taxon>
        <taxon>Diplogasteromorpha</taxon>
        <taxon>Diplogasteroidea</taxon>
        <taxon>Neodiplogasteridae</taxon>
        <taxon>Pristionchus</taxon>
    </lineage>
</organism>
<keyword evidence="3" id="KW-1185">Reference proteome</keyword>
<proteinExistence type="predicted"/>
<feature type="non-terminal residue" evidence="2">
    <location>
        <position position="1"/>
    </location>
</feature>
<dbReference type="Proteomes" id="UP001432027">
    <property type="component" value="Unassembled WGS sequence"/>
</dbReference>
<evidence type="ECO:0000256" key="1">
    <source>
        <dbReference type="SAM" id="MobiDB-lite"/>
    </source>
</evidence>
<evidence type="ECO:0000313" key="3">
    <source>
        <dbReference type="Proteomes" id="UP001432027"/>
    </source>
</evidence>
<evidence type="ECO:0000313" key="2">
    <source>
        <dbReference type="EMBL" id="GMS94677.1"/>
    </source>
</evidence>
<gene>
    <name evidence="2" type="ORF">PENTCL1PPCAC_16852</name>
</gene>
<protein>
    <submittedName>
        <fullName evidence="2">Uncharacterized protein</fullName>
    </submittedName>
</protein>
<sequence length="83" mass="9715">QHSEQDQCRQTMTQHHSRIVDCLREDAALLGSLRILACLVSDVHGHRRKPLFLAHPSLLERGRIHEDTTEEAHDQSVRREKEW</sequence>
<feature type="region of interest" description="Disordered" evidence="1">
    <location>
        <begin position="62"/>
        <end position="83"/>
    </location>
</feature>